<evidence type="ECO:0008006" key="6">
    <source>
        <dbReference type="Google" id="ProtNLM"/>
    </source>
</evidence>
<dbReference type="PANTHER" id="PTHR43818">
    <property type="entry name" value="BCDNA.GH03377"/>
    <property type="match status" value="1"/>
</dbReference>
<name>A0A1F6CC50_HANXR</name>
<keyword evidence="1" id="KW-0560">Oxidoreductase</keyword>
<dbReference type="SUPFAM" id="SSF51735">
    <property type="entry name" value="NAD(P)-binding Rossmann-fold domains"/>
    <property type="match status" value="1"/>
</dbReference>
<gene>
    <name evidence="4" type="ORF">A3F84_18185</name>
</gene>
<dbReference type="SUPFAM" id="SSF55347">
    <property type="entry name" value="Glyceraldehyde-3-phosphate dehydrogenase-like, C-terminal domain"/>
    <property type="match status" value="1"/>
</dbReference>
<protein>
    <recommendedName>
        <fullName evidence="6">3-chlorobenzoate-3,4-dioxygenase</fullName>
    </recommendedName>
</protein>
<feature type="domain" description="Gfo/Idh/MocA-like oxidoreductase N-terminal" evidence="2">
    <location>
        <begin position="15"/>
        <end position="129"/>
    </location>
</feature>
<evidence type="ECO:0000313" key="4">
    <source>
        <dbReference type="EMBL" id="OGG46749.1"/>
    </source>
</evidence>
<dbReference type="Proteomes" id="UP000178606">
    <property type="component" value="Unassembled WGS sequence"/>
</dbReference>
<dbReference type="EMBL" id="MFKF01000286">
    <property type="protein sequence ID" value="OGG46749.1"/>
    <property type="molecule type" value="Genomic_DNA"/>
</dbReference>
<dbReference type="InterPro" id="IPR050463">
    <property type="entry name" value="Gfo/Idh/MocA_oxidrdct_glycsds"/>
</dbReference>
<dbReference type="InterPro" id="IPR036291">
    <property type="entry name" value="NAD(P)-bd_dom_sf"/>
</dbReference>
<comment type="caution">
    <text evidence="4">The sequence shown here is derived from an EMBL/GenBank/DDBJ whole genome shotgun (WGS) entry which is preliminary data.</text>
</comment>
<reference evidence="4 5" key="1">
    <citation type="journal article" date="2016" name="Nat. Commun.">
        <title>Thousands of microbial genomes shed light on interconnected biogeochemical processes in an aquifer system.</title>
        <authorList>
            <person name="Anantharaman K."/>
            <person name="Brown C.T."/>
            <person name="Hug L.A."/>
            <person name="Sharon I."/>
            <person name="Castelle C.J."/>
            <person name="Probst A.J."/>
            <person name="Thomas B.C."/>
            <person name="Singh A."/>
            <person name="Wilkins M.J."/>
            <person name="Karaoz U."/>
            <person name="Brodie E.L."/>
            <person name="Williams K.H."/>
            <person name="Hubbard S.S."/>
            <person name="Banfield J.F."/>
        </authorList>
    </citation>
    <scope>NUCLEOTIDE SEQUENCE [LARGE SCALE GENOMIC DNA]</scope>
    <source>
        <strain evidence="5">RIFCSPLOWO2_12_FULL_64_10</strain>
    </source>
</reference>
<feature type="domain" description="Gfo/Idh/MocA-like oxidoreductase C-terminal" evidence="3">
    <location>
        <begin position="141"/>
        <end position="346"/>
    </location>
</feature>
<dbReference type="Pfam" id="PF02894">
    <property type="entry name" value="GFO_IDH_MocA_C"/>
    <property type="match status" value="1"/>
</dbReference>
<dbReference type="Gene3D" id="3.30.360.10">
    <property type="entry name" value="Dihydrodipicolinate Reductase, domain 2"/>
    <property type="match status" value="1"/>
</dbReference>
<dbReference type="AlphaFoldDB" id="A0A1F6CC50"/>
<dbReference type="InterPro" id="IPR000683">
    <property type="entry name" value="Gfo/Idh/MocA-like_OxRdtase_N"/>
</dbReference>
<organism evidence="4 5">
    <name type="scientific">Handelsmanbacteria sp. (strain RIFCSPLOWO2_12_FULL_64_10)</name>
    <dbReference type="NCBI Taxonomy" id="1817868"/>
    <lineage>
        <taxon>Bacteria</taxon>
        <taxon>Candidatus Handelsmaniibacteriota</taxon>
    </lineage>
</organism>
<dbReference type="GO" id="GO:0000166">
    <property type="term" value="F:nucleotide binding"/>
    <property type="evidence" value="ECO:0007669"/>
    <property type="project" value="InterPro"/>
</dbReference>
<proteinExistence type="predicted"/>
<evidence type="ECO:0000259" key="2">
    <source>
        <dbReference type="Pfam" id="PF01408"/>
    </source>
</evidence>
<dbReference type="Gene3D" id="3.40.50.720">
    <property type="entry name" value="NAD(P)-binding Rossmann-like Domain"/>
    <property type="match status" value="1"/>
</dbReference>
<dbReference type="InterPro" id="IPR004104">
    <property type="entry name" value="Gfo/Idh/MocA-like_OxRdtase_C"/>
</dbReference>
<evidence type="ECO:0000259" key="3">
    <source>
        <dbReference type="Pfam" id="PF02894"/>
    </source>
</evidence>
<evidence type="ECO:0000313" key="5">
    <source>
        <dbReference type="Proteomes" id="UP000178606"/>
    </source>
</evidence>
<dbReference type="GO" id="GO:0016491">
    <property type="term" value="F:oxidoreductase activity"/>
    <property type="evidence" value="ECO:0007669"/>
    <property type="project" value="UniProtKB-KW"/>
</dbReference>
<dbReference type="Pfam" id="PF01408">
    <property type="entry name" value="GFO_IDH_MocA"/>
    <property type="match status" value="1"/>
</dbReference>
<sequence length="361" mass="39075">MNKRIYKTAAIGRTGGGNFGHNLHLAYQGIENVEFVAVADPDAGGREKARAQTGAPRVYADYRELLEKERPDLVSVCPRWTDCHVELVLACIEAGCHVYCEKPMTATLEEGDRIVAASERAGRKVAVAHQGVYLPQTHAVRRMLREGRIGDVQAITAHGKQDARGGGEDMITLGTHLFNMMRFFVGDAAWMFAQVTAGGRDIGPGDVRTATEPVGPVAGDCVNGYYAFKSGVSGFFDSRKDQAGGGRRYGMEIVGSQGILSLRGGSAEALMLYPHPVFLPAEASQGWTRVEVESQALMTGNQLAIRDLIEAVEKGREPLSGARDAVAALEMILGAYESQVTGGRVAFPMKNRQHPLSRRSW</sequence>
<accession>A0A1F6CC50</accession>
<dbReference type="PANTHER" id="PTHR43818:SF11">
    <property type="entry name" value="BCDNA.GH03377"/>
    <property type="match status" value="1"/>
</dbReference>
<evidence type="ECO:0000256" key="1">
    <source>
        <dbReference type="ARBA" id="ARBA00023002"/>
    </source>
</evidence>